<organism evidence="2 3">
    <name type="scientific">Kipferlia bialata</name>
    <dbReference type="NCBI Taxonomy" id="797122"/>
    <lineage>
        <taxon>Eukaryota</taxon>
        <taxon>Metamonada</taxon>
        <taxon>Carpediemonas-like organisms</taxon>
        <taxon>Kipferlia</taxon>
    </lineage>
</organism>
<gene>
    <name evidence="2" type="ORF">KIPB_002356</name>
</gene>
<keyword evidence="1" id="KW-0732">Signal</keyword>
<dbReference type="EMBL" id="BDIP01000383">
    <property type="protein sequence ID" value="GIQ81403.1"/>
    <property type="molecule type" value="Genomic_DNA"/>
</dbReference>
<dbReference type="AlphaFoldDB" id="A0A9K3GFX6"/>
<sequence>MRAAVLVLAVIVAVCVSETVRVPLFAFSGAELGAESVSDFVASEGQRYLLLDGVSHERIMLRSFSAGILSEGAPFHAVSSYEAEAGASLSETLSLSVTDVEDTEEASAMGMGEGLTVVRFSHPVVGTEAAEARMQYVRSLVSSGATVYYTCDTTRDTVPVPSERVLTEEPPPPFPSLSLRFNRYNGSWLDVVLTEEKGDEVHMDDEDDYGNMLLQGDW</sequence>
<feature type="signal peptide" evidence="1">
    <location>
        <begin position="1"/>
        <end position="17"/>
    </location>
</feature>
<evidence type="ECO:0000313" key="2">
    <source>
        <dbReference type="EMBL" id="GIQ81403.1"/>
    </source>
</evidence>
<evidence type="ECO:0000256" key="1">
    <source>
        <dbReference type="SAM" id="SignalP"/>
    </source>
</evidence>
<keyword evidence="3" id="KW-1185">Reference proteome</keyword>
<accession>A0A9K3GFX6</accession>
<feature type="chain" id="PRO_5039921262" evidence="1">
    <location>
        <begin position="18"/>
        <end position="218"/>
    </location>
</feature>
<evidence type="ECO:0000313" key="3">
    <source>
        <dbReference type="Proteomes" id="UP000265618"/>
    </source>
</evidence>
<reference evidence="2 3" key="1">
    <citation type="journal article" date="2018" name="PLoS ONE">
        <title>The draft genome of Kipferlia bialata reveals reductive genome evolution in fornicate parasites.</title>
        <authorList>
            <person name="Tanifuji G."/>
            <person name="Takabayashi S."/>
            <person name="Kume K."/>
            <person name="Takagi M."/>
            <person name="Nakayama T."/>
            <person name="Kamikawa R."/>
            <person name="Inagaki Y."/>
            <person name="Hashimoto T."/>
        </authorList>
    </citation>
    <scope>NUCLEOTIDE SEQUENCE [LARGE SCALE GENOMIC DNA]</scope>
    <source>
        <strain evidence="2">NY0173</strain>
    </source>
</reference>
<dbReference type="Proteomes" id="UP000265618">
    <property type="component" value="Unassembled WGS sequence"/>
</dbReference>
<protein>
    <submittedName>
        <fullName evidence="2">Uncharacterized protein</fullName>
    </submittedName>
</protein>
<proteinExistence type="predicted"/>
<comment type="caution">
    <text evidence="2">The sequence shown here is derived from an EMBL/GenBank/DDBJ whole genome shotgun (WGS) entry which is preliminary data.</text>
</comment>
<name>A0A9K3GFX6_9EUKA</name>